<evidence type="ECO:0000313" key="1">
    <source>
        <dbReference type="EMBL" id="CAI9968234.1"/>
    </source>
</evidence>
<dbReference type="EMBL" id="CAXDID020000523">
    <property type="protein sequence ID" value="CAL6099762.1"/>
    <property type="molecule type" value="Genomic_DNA"/>
</dbReference>
<proteinExistence type="predicted"/>
<keyword evidence="3" id="KW-1185">Reference proteome</keyword>
<evidence type="ECO:0000313" key="3">
    <source>
        <dbReference type="Proteomes" id="UP001642409"/>
    </source>
</evidence>
<reference evidence="2 3" key="2">
    <citation type="submission" date="2024-07" db="EMBL/GenBank/DDBJ databases">
        <authorList>
            <person name="Akdeniz Z."/>
        </authorList>
    </citation>
    <scope>NUCLEOTIDE SEQUENCE [LARGE SCALE GENOMIC DNA]</scope>
</reference>
<reference evidence="1" key="1">
    <citation type="submission" date="2023-06" db="EMBL/GenBank/DDBJ databases">
        <authorList>
            <person name="Kurt Z."/>
        </authorList>
    </citation>
    <scope>NUCLEOTIDE SEQUENCE</scope>
</reference>
<protein>
    <submittedName>
        <fullName evidence="2">Hypothetical_protein</fullName>
    </submittedName>
</protein>
<organism evidence="1">
    <name type="scientific">Hexamita inflata</name>
    <dbReference type="NCBI Taxonomy" id="28002"/>
    <lineage>
        <taxon>Eukaryota</taxon>
        <taxon>Metamonada</taxon>
        <taxon>Diplomonadida</taxon>
        <taxon>Hexamitidae</taxon>
        <taxon>Hexamitinae</taxon>
        <taxon>Hexamita</taxon>
    </lineage>
</organism>
<gene>
    <name evidence="1" type="ORF">HINF_LOCUS55879</name>
    <name evidence="2" type="ORF">HINF_LOCUS70236</name>
</gene>
<dbReference type="Proteomes" id="UP001642409">
    <property type="component" value="Unassembled WGS sequence"/>
</dbReference>
<evidence type="ECO:0000313" key="2">
    <source>
        <dbReference type="EMBL" id="CAL6099762.1"/>
    </source>
</evidence>
<sequence length="319" mass="38940">MHDLKDSIAQTMNKLYDIERTQKQVSLDETEVLIIQNIVNRDQSLHRLDYHYDEAAKRSETKYSYKQWYEIANDQHQYAKQQMKMKLKMKSQVSMMMRTKQLIKLFKLFKNLQKKYQRANNVQLKLIEVHVKQEKEQIVNFAEMIVKKRILNLILVRFQRIQNMEVYALNDAMNGTISDIQYIIDLYTSVQSHSRRTPRLHNLYFPTFIQQIYQIILSYHFMVFENDQLKHPNLLALQIYLQIRYLHIYTIFQFKYLSYVIQVSKLYKYAKCCRYHLSTFQKYSQMLNHDVETFNLLYSILYNYHLPCIKPFHFNKRYV</sequence>
<dbReference type="EMBL" id="CATOUU010001033">
    <property type="protein sequence ID" value="CAI9968234.1"/>
    <property type="molecule type" value="Genomic_DNA"/>
</dbReference>
<comment type="caution">
    <text evidence="1">The sequence shown here is derived from an EMBL/GenBank/DDBJ whole genome shotgun (WGS) entry which is preliminary data.</text>
</comment>
<dbReference type="AlphaFoldDB" id="A0AA86QY69"/>
<accession>A0AA86QY69</accession>
<name>A0AA86QY69_9EUKA</name>